<dbReference type="PROSITE" id="PS00061">
    <property type="entry name" value="ADH_SHORT"/>
    <property type="match status" value="1"/>
</dbReference>
<dbReference type="InterPro" id="IPR020904">
    <property type="entry name" value="Sc_DH/Rdtase_CS"/>
</dbReference>
<evidence type="ECO:0000256" key="1">
    <source>
        <dbReference type="ARBA" id="ARBA00006484"/>
    </source>
</evidence>
<dbReference type="PANTHER" id="PTHR43669">
    <property type="entry name" value="5-KETO-D-GLUCONATE 5-REDUCTASE"/>
    <property type="match status" value="1"/>
</dbReference>
<name>A0ABV1KID4_9PSEU</name>
<dbReference type="SMART" id="SM00822">
    <property type="entry name" value="PKS_KR"/>
    <property type="match status" value="1"/>
</dbReference>
<reference evidence="4 5" key="1">
    <citation type="submission" date="2024-03" db="EMBL/GenBank/DDBJ databases">
        <title>Draft genome sequence of Pseudonocardia nematodicida JCM 31783.</title>
        <authorList>
            <person name="Butdee W."/>
            <person name="Duangmal K."/>
        </authorList>
    </citation>
    <scope>NUCLEOTIDE SEQUENCE [LARGE SCALE GENOMIC DNA]</scope>
    <source>
        <strain evidence="4 5">JCM 31783</strain>
    </source>
</reference>
<evidence type="ECO:0000313" key="5">
    <source>
        <dbReference type="Proteomes" id="UP001494902"/>
    </source>
</evidence>
<dbReference type="RefSeq" id="WP_349300998.1">
    <property type="nucleotide sequence ID" value="NZ_JBEDNQ010000012.1"/>
</dbReference>
<comment type="caution">
    <text evidence="4">The sequence shown here is derived from an EMBL/GenBank/DDBJ whole genome shotgun (WGS) entry which is preliminary data.</text>
</comment>
<dbReference type="PRINTS" id="PR00081">
    <property type="entry name" value="GDHRDH"/>
</dbReference>
<evidence type="ECO:0000256" key="2">
    <source>
        <dbReference type="ARBA" id="ARBA00023002"/>
    </source>
</evidence>
<protein>
    <submittedName>
        <fullName evidence="4">SDR family NAD(P)-dependent oxidoreductase</fullName>
    </submittedName>
</protein>
<dbReference type="Proteomes" id="UP001494902">
    <property type="component" value="Unassembled WGS sequence"/>
</dbReference>
<organism evidence="4 5">
    <name type="scientific">Pseudonocardia nematodicida</name>
    <dbReference type="NCBI Taxonomy" id="1206997"/>
    <lineage>
        <taxon>Bacteria</taxon>
        <taxon>Bacillati</taxon>
        <taxon>Actinomycetota</taxon>
        <taxon>Actinomycetes</taxon>
        <taxon>Pseudonocardiales</taxon>
        <taxon>Pseudonocardiaceae</taxon>
        <taxon>Pseudonocardia</taxon>
    </lineage>
</organism>
<sequence length="251" mass="26579">MTITDRTILITGAGTGMGLEAARRFSELGNRVLMVARNAERLRNEAEKLPGAVALPCDISDEAAVTDLVERVRADHPELSMIFLNAGITTGHPLFAAEDPLEAARAEMETNYFATIRLTHALFPVLVARPAATIIITTSGVAFAPDLVNPTYSATKAALHSYTQSIRLQMQRQGTGHVRVVELMAPLVDAPFSSNVHSAQKVSPASVITALIDGLAGDQDELHVGVVSDIFDALRRSSADALAAVNGVTAG</sequence>
<feature type="domain" description="Ketoreductase" evidence="3">
    <location>
        <begin position="6"/>
        <end position="190"/>
    </location>
</feature>
<dbReference type="SUPFAM" id="SSF51735">
    <property type="entry name" value="NAD(P)-binding Rossmann-fold domains"/>
    <property type="match status" value="1"/>
</dbReference>
<dbReference type="Pfam" id="PF00106">
    <property type="entry name" value="adh_short"/>
    <property type="match status" value="1"/>
</dbReference>
<dbReference type="InterPro" id="IPR002347">
    <property type="entry name" value="SDR_fam"/>
</dbReference>
<keyword evidence="2" id="KW-0560">Oxidoreductase</keyword>
<proteinExistence type="inferred from homology"/>
<keyword evidence="5" id="KW-1185">Reference proteome</keyword>
<evidence type="ECO:0000259" key="3">
    <source>
        <dbReference type="SMART" id="SM00822"/>
    </source>
</evidence>
<evidence type="ECO:0000313" key="4">
    <source>
        <dbReference type="EMBL" id="MEQ3553926.1"/>
    </source>
</evidence>
<dbReference type="Gene3D" id="3.40.50.720">
    <property type="entry name" value="NAD(P)-binding Rossmann-like Domain"/>
    <property type="match status" value="1"/>
</dbReference>
<dbReference type="InterPro" id="IPR057326">
    <property type="entry name" value="KR_dom"/>
</dbReference>
<accession>A0ABV1KID4</accession>
<comment type="similarity">
    <text evidence="1">Belongs to the short-chain dehydrogenases/reductases (SDR) family.</text>
</comment>
<dbReference type="InterPro" id="IPR036291">
    <property type="entry name" value="NAD(P)-bd_dom_sf"/>
</dbReference>
<dbReference type="PANTHER" id="PTHR43669:SF3">
    <property type="entry name" value="ALCOHOL DEHYDROGENASE, PUTATIVE (AFU_ORTHOLOGUE AFUA_3G03445)-RELATED"/>
    <property type="match status" value="1"/>
</dbReference>
<gene>
    <name evidence="4" type="ORF">WIS52_25920</name>
</gene>
<dbReference type="EMBL" id="JBEDNQ010000012">
    <property type="protein sequence ID" value="MEQ3553926.1"/>
    <property type="molecule type" value="Genomic_DNA"/>
</dbReference>